<comment type="caution">
    <text evidence="1">The sequence shown here is derived from an EMBL/GenBank/DDBJ whole genome shotgun (WGS) entry which is preliminary data.</text>
</comment>
<dbReference type="EMBL" id="JBJQOH010000004">
    <property type="protein sequence ID" value="KAL3686799.1"/>
    <property type="molecule type" value="Genomic_DNA"/>
</dbReference>
<keyword evidence="3" id="KW-1185">Reference proteome</keyword>
<sequence>MDKSSFYALLQLVEGHDIFHNDSQNQQAPVEIQLAVALDQYLVRWVQAPPTPPLDERAMIAHGRRRRLEVQSECLAYMSNANGTPPFQ</sequence>
<name>A0ABD3H9H9_9MARC</name>
<accession>A0ABD3H9H9</accession>
<dbReference type="EMBL" id="JBJQOH010000001">
    <property type="protein sequence ID" value="KAL3700176.1"/>
    <property type="molecule type" value="Genomic_DNA"/>
</dbReference>
<evidence type="ECO:0000313" key="1">
    <source>
        <dbReference type="EMBL" id="KAL3686799.1"/>
    </source>
</evidence>
<evidence type="ECO:0000313" key="2">
    <source>
        <dbReference type="EMBL" id="KAL3700176.1"/>
    </source>
</evidence>
<dbReference type="AlphaFoldDB" id="A0ABD3H9H9"/>
<gene>
    <name evidence="1" type="ORF">R1sor_013108</name>
    <name evidence="2" type="ORF">R1sor_018198</name>
</gene>
<proteinExistence type="predicted"/>
<protein>
    <submittedName>
        <fullName evidence="1">Uncharacterized protein</fullName>
    </submittedName>
</protein>
<reference evidence="1 3" key="1">
    <citation type="submission" date="2024-09" db="EMBL/GenBank/DDBJ databases">
        <title>Chromosome-scale assembly of Riccia sorocarpa.</title>
        <authorList>
            <person name="Paukszto L."/>
        </authorList>
    </citation>
    <scope>NUCLEOTIDE SEQUENCE [LARGE SCALE GENOMIC DNA]</scope>
    <source>
        <strain evidence="1">LP-2024</strain>
        <tissue evidence="1">Aerial parts of the thallus</tissue>
    </source>
</reference>
<organism evidence="1 3">
    <name type="scientific">Riccia sorocarpa</name>
    <dbReference type="NCBI Taxonomy" id="122646"/>
    <lineage>
        <taxon>Eukaryota</taxon>
        <taxon>Viridiplantae</taxon>
        <taxon>Streptophyta</taxon>
        <taxon>Embryophyta</taxon>
        <taxon>Marchantiophyta</taxon>
        <taxon>Marchantiopsida</taxon>
        <taxon>Marchantiidae</taxon>
        <taxon>Marchantiales</taxon>
        <taxon>Ricciaceae</taxon>
        <taxon>Riccia</taxon>
    </lineage>
</organism>
<dbReference type="Proteomes" id="UP001633002">
    <property type="component" value="Unassembled WGS sequence"/>
</dbReference>
<evidence type="ECO:0000313" key="3">
    <source>
        <dbReference type="Proteomes" id="UP001633002"/>
    </source>
</evidence>